<feature type="active site" evidence="2">
    <location>
        <position position="133"/>
    </location>
</feature>
<dbReference type="AlphaFoldDB" id="A0A6J5JWA7"/>
<keyword evidence="2 3" id="KW-0378">Hydrolase</keyword>
<evidence type="ECO:0000313" key="3">
    <source>
        <dbReference type="EMBL" id="CAB3976245.1"/>
    </source>
</evidence>
<comment type="catalytic activity">
    <reaction evidence="2">
        <text>N-terminal N-formyl-L-methionyl-[peptide] + H2O = N-terminal L-methionyl-[peptide] + formate</text>
        <dbReference type="Rhea" id="RHEA:24420"/>
        <dbReference type="Rhea" id="RHEA-COMP:10639"/>
        <dbReference type="Rhea" id="RHEA-COMP:10640"/>
        <dbReference type="ChEBI" id="CHEBI:15377"/>
        <dbReference type="ChEBI" id="CHEBI:15740"/>
        <dbReference type="ChEBI" id="CHEBI:49298"/>
        <dbReference type="ChEBI" id="CHEBI:64731"/>
        <dbReference type="EC" id="3.5.1.88"/>
    </reaction>
</comment>
<feature type="binding site" evidence="2">
    <location>
        <position position="136"/>
    </location>
    <ligand>
        <name>Fe cation</name>
        <dbReference type="ChEBI" id="CHEBI:24875"/>
    </ligand>
</feature>
<dbReference type="HAMAP" id="MF_00163">
    <property type="entry name" value="Pep_deformylase"/>
    <property type="match status" value="1"/>
</dbReference>
<evidence type="ECO:0000256" key="1">
    <source>
        <dbReference type="ARBA" id="ARBA00010759"/>
    </source>
</evidence>
<dbReference type="CDD" id="cd00487">
    <property type="entry name" value="Pep_deformylase"/>
    <property type="match status" value="1"/>
</dbReference>
<feature type="binding site" evidence="2">
    <location>
        <position position="90"/>
    </location>
    <ligand>
        <name>Fe cation</name>
        <dbReference type="ChEBI" id="CHEBI:24875"/>
    </ligand>
</feature>
<comment type="cofactor">
    <cofactor evidence="2">
        <name>Fe(2+)</name>
        <dbReference type="ChEBI" id="CHEBI:29033"/>
    </cofactor>
    <text evidence="2">Binds 1 Fe(2+) ion.</text>
</comment>
<comment type="similarity">
    <text evidence="1 2">Belongs to the polypeptide deformylase family.</text>
</comment>
<keyword evidence="2" id="KW-0479">Metal-binding</keyword>
<gene>
    <name evidence="3" type="primary">def1</name>
    <name evidence="2" type="synonym">def</name>
    <name evidence="3" type="ORF">ESZ_00025</name>
</gene>
<keyword evidence="2" id="KW-0648">Protein biosynthesis</keyword>
<dbReference type="InterPro" id="IPR023635">
    <property type="entry name" value="Peptide_deformylase"/>
</dbReference>
<dbReference type="Proteomes" id="UP000509549">
    <property type="component" value="Chromosome"/>
</dbReference>
<comment type="function">
    <text evidence="2">Removes the formyl group from the N-terminal Met of newly synthesized proteins. Requires at least a dipeptide for an efficient rate of reaction. N-terminal L-methionine is a prerequisite for activity but the enzyme has broad specificity at other positions.</text>
</comment>
<dbReference type="PANTHER" id="PTHR10458">
    <property type="entry name" value="PEPTIDE DEFORMYLASE"/>
    <property type="match status" value="1"/>
</dbReference>
<dbReference type="GO" id="GO:0042586">
    <property type="term" value="F:peptide deformylase activity"/>
    <property type="evidence" value="ECO:0007669"/>
    <property type="project" value="UniProtKB-UniRule"/>
</dbReference>
<dbReference type="PRINTS" id="PR01576">
    <property type="entry name" value="PDEFORMYLASE"/>
</dbReference>
<evidence type="ECO:0000313" key="4">
    <source>
        <dbReference type="Proteomes" id="UP000509549"/>
    </source>
</evidence>
<dbReference type="InterPro" id="IPR036821">
    <property type="entry name" value="Peptide_deformylase_sf"/>
</dbReference>
<dbReference type="NCBIfam" id="NF001159">
    <property type="entry name" value="PRK00150.1-3"/>
    <property type="match status" value="1"/>
</dbReference>
<dbReference type="KEGG" id="acil:ESZ_00025"/>
<feature type="binding site" evidence="2">
    <location>
        <position position="132"/>
    </location>
    <ligand>
        <name>Fe cation</name>
        <dbReference type="ChEBI" id="CHEBI:24875"/>
    </ligand>
</feature>
<sequence length="156" mass="17720">MAILEILKYPHTNLKKKVEKINIINNNIINITNSMIETMIHNNGIGLAAPQVNINKQIIVISINEKIKPLILINPIIILKKGITTNTEGCLSFPDVFVKVKRNKIIKVIFFDLNGKKNLFLADNLLSICIQHEIDHLNGITLYDKMSTLKKKLIQK</sequence>
<dbReference type="NCBIfam" id="TIGR00079">
    <property type="entry name" value="pept_deformyl"/>
    <property type="match status" value="1"/>
</dbReference>
<dbReference type="Gene3D" id="3.90.45.10">
    <property type="entry name" value="Peptide deformylase"/>
    <property type="match status" value="1"/>
</dbReference>
<name>A0A6J5JWA7_9GAMM</name>
<protein>
    <recommendedName>
        <fullName evidence="2">Peptide deformylase</fullName>
        <shortName evidence="2">PDF</shortName>
        <ecNumber evidence="2">3.5.1.88</ecNumber>
    </recommendedName>
    <alternativeName>
        <fullName evidence="2">Polypeptide deformylase</fullName>
    </alternativeName>
</protein>
<evidence type="ECO:0000256" key="2">
    <source>
        <dbReference type="HAMAP-Rule" id="MF_00163"/>
    </source>
</evidence>
<accession>A0A6J5JWA7</accession>
<dbReference type="EC" id="3.5.1.88" evidence="2"/>
<proteinExistence type="inferred from homology"/>
<dbReference type="RefSeq" id="WP_176604782.1">
    <property type="nucleotide sequence ID" value="NZ_LR794158.1"/>
</dbReference>
<dbReference type="GO" id="GO:0006412">
    <property type="term" value="P:translation"/>
    <property type="evidence" value="ECO:0007669"/>
    <property type="project" value="UniProtKB-UniRule"/>
</dbReference>
<reference evidence="3 4" key="1">
    <citation type="submission" date="2020-04" db="EMBL/GenBank/DDBJ databases">
        <authorList>
            <person name="Graf S J."/>
        </authorList>
    </citation>
    <scope>NUCLEOTIDE SEQUENCE [LARGE SCALE GENOMIC DNA]</scope>
    <source>
        <strain evidence="3">1</strain>
    </source>
</reference>
<dbReference type="GO" id="GO:0046872">
    <property type="term" value="F:metal ion binding"/>
    <property type="evidence" value="ECO:0007669"/>
    <property type="project" value="UniProtKB-KW"/>
</dbReference>
<dbReference type="PIRSF" id="PIRSF004749">
    <property type="entry name" value="Pep_def"/>
    <property type="match status" value="1"/>
</dbReference>
<dbReference type="PANTHER" id="PTHR10458:SF22">
    <property type="entry name" value="PEPTIDE DEFORMYLASE"/>
    <property type="match status" value="1"/>
</dbReference>
<dbReference type="Pfam" id="PF01327">
    <property type="entry name" value="Pep_deformylase"/>
    <property type="match status" value="1"/>
</dbReference>
<organism evidence="3 4">
    <name type="scientific">Candidatus Azoamicus ciliaticola</name>
    <dbReference type="NCBI Taxonomy" id="2652803"/>
    <lineage>
        <taxon>Bacteria</taxon>
        <taxon>Pseudomonadati</taxon>
        <taxon>Pseudomonadota</taxon>
        <taxon>Gammaproteobacteria</taxon>
        <taxon>Candidatus Azoamicaceae</taxon>
        <taxon>Candidatus Azoamicus</taxon>
    </lineage>
</organism>
<keyword evidence="4" id="KW-1185">Reference proteome</keyword>
<keyword evidence="2" id="KW-0408">Iron</keyword>
<dbReference type="EMBL" id="LR794158">
    <property type="protein sequence ID" value="CAB3976245.1"/>
    <property type="molecule type" value="Genomic_DNA"/>
</dbReference>
<dbReference type="SUPFAM" id="SSF56420">
    <property type="entry name" value="Peptide deformylase"/>
    <property type="match status" value="1"/>
</dbReference>